<dbReference type="EMBL" id="BAAAYK010000038">
    <property type="protein sequence ID" value="GAA3360077.1"/>
    <property type="molecule type" value="Genomic_DNA"/>
</dbReference>
<dbReference type="InterPro" id="IPR020843">
    <property type="entry name" value="ER"/>
</dbReference>
<dbReference type="PANTHER" id="PTHR43205">
    <property type="entry name" value="PROSTAGLANDIN REDUCTASE"/>
    <property type="match status" value="1"/>
</dbReference>
<organism evidence="3 4">
    <name type="scientific">Saccharopolyspora gregorii</name>
    <dbReference type="NCBI Taxonomy" id="33914"/>
    <lineage>
        <taxon>Bacteria</taxon>
        <taxon>Bacillati</taxon>
        <taxon>Actinomycetota</taxon>
        <taxon>Actinomycetes</taxon>
        <taxon>Pseudonocardiales</taxon>
        <taxon>Pseudonocardiaceae</taxon>
        <taxon>Saccharopolyspora</taxon>
    </lineage>
</organism>
<proteinExistence type="predicted"/>
<keyword evidence="1" id="KW-0560">Oxidoreductase</keyword>
<evidence type="ECO:0000256" key="1">
    <source>
        <dbReference type="ARBA" id="ARBA00023002"/>
    </source>
</evidence>
<reference evidence="4" key="1">
    <citation type="journal article" date="2019" name="Int. J. Syst. Evol. Microbiol.">
        <title>The Global Catalogue of Microorganisms (GCM) 10K type strain sequencing project: providing services to taxonomists for standard genome sequencing and annotation.</title>
        <authorList>
            <consortium name="The Broad Institute Genomics Platform"/>
            <consortium name="The Broad Institute Genome Sequencing Center for Infectious Disease"/>
            <person name="Wu L."/>
            <person name="Ma J."/>
        </authorList>
    </citation>
    <scope>NUCLEOTIDE SEQUENCE [LARGE SCALE GENOMIC DNA]</scope>
    <source>
        <strain evidence="4">JCM 9687</strain>
    </source>
</reference>
<comment type="caution">
    <text evidence="3">The sequence shown here is derived from an EMBL/GenBank/DDBJ whole genome shotgun (WGS) entry which is preliminary data.</text>
</comment>
<name>A0ABP6RRK1_9PSEU</name>
<dbReference type="PANTHER" id="PTHR43205:SF7">
    <property type="entry name" value="PROSTAGLANDIN REDUCTASE 1"/>
    <property type="match status" value="1"/>
</dbReference>
<feature type="domain" description="Enoyl reductase (ER)" evidence="2">
    <location>
        <begin position="20"/>
        <end position="334"/>
    </location>
</feature>
<dbReference type="Gene3D" id="3.40.50.720">
    <property type="entry name" value="NAD(P)-binding Rossmann-like Domain"/>
    <property type="match status" value="1"/>
</dbReference>
<dbReference type="RefSeq" id="WP_344928455.1">
    <property type="nucleotide sequence ID" value="NZ_BAAAYK010000038.1"/>
</dbReference>
<dbReference type="Pfam" id="PF00107">
    <property type="entry name" value="ADH_zinc_N"/>
    <property type="match status" value="1"/>
</dbReference>
<keyword evidence="4" id="KW-1185">Reference proteome</keyword>
<evidence type="ECO:0000259" key="2">
    <source>
        <dbReference type="SMART" id="SM00829"/>
    </source>
</evidence>
<dbReference type="InterPro" id="IPR011032">
    <property type="entry name" value="GroES-like_sf"/>
</dbReference>
<accession>A0ABP6RRK1</accession>
<dbReference type="InterPro" id="IPR045010">
    <property type="entry name" value="MDR_fam"/>
</dbReference>
<dbReference type="CDD" id="cd05288">
    <property type="entry name" value="PGDH"/>
    <property type="match status" value="1"/>
</dbReference>
<dbReference type="SMART" id="SM00829">
    <property type="entry name" value="PKS_ER"/>
    <property type="match status" value="1"/>
</dbReference>
<evidence type="ECO:0000313" key="4">
    <source>
        <dbReference type="Proteomes" id="UP001500483"/>
    </source>
</evidence>
<dbReference type="Proteomes" id="UP001500483">
    <property type="component" value="Unassembled WGS sequence"/>
</dbReference>
<protein>
    <submittedName>
        <fullName evidence="3">NADP-dependent oxidoreductase</fullName>
    </submittedName>
</protein>
<dbReference type="Gene3D" id="3.90.180.10">
    <property type="entry name" value="Medium-chain alcohol dehydrogenases, catalytic domain"/>
    <property type="match status" value="1"/>
</dbReference>
<sequence>MTAPTAGTEIRLASRPDGMPVPENFTVARADLPDVGPGQVLVRNLVLSVDPYMRGRMNNVRTYVPPFQIGKPLEGGAVGEVLVSRSPQLAAGDVVLHGLGWREYAVVGAAGATRVDTTATPPEAYLGALGMPGHAAYAGLLEAAEFRPGDTVFVSGAAGTVGSIVGQIAKLRGAAKVIGSAGGPEKVRYLTEELGFDRAFDYRDGPIWQQLVKASPDGFDVYFDNVGGDHLDAALLLARPGARFALCGAISQYNERGEVVGPRNLVQAIGKGITLRGFLVGHYEHVKDRFLAEMGGWLARGDVRCRETVVQGVENTPQAFLDMLGGKNTGKTLVRVG</sequence>
<dbReference type="SUPFAM" id="SSF51735">
    <property type="entry name" value="NAD(P)-binding Rossmann-fold domains"/>
    <property type="match status" value="1"/>
</dbReference>
<dbReference type="SUPFAM" id="SSF50129">
    <property type="entry name" value="GroES-like"/>
    <property type="match status" value="1"/>
</dbReference>
<dbReference type="InterPro" id="IPR013149">
    <property type="entry name" value="ADH-like_C"/>
</dbReference>
<evidence type="ECO:0000313" key="3">
    <source>
        <dbReference type="EMBL" id="GAA3360077.1"/>
    </source>
</evidence>
<dbReference type="Pfam" id="PF16884">
    <property type="entry name" value="ADH_N_2"/>
    <property type="match status" value="1"/>
</dbReference>
<dbReference type="InterPro" id="IPR041694">
    <property type="entry name" value="ADH_N_2"/>
</dbReference>
<gene>
    <name evidence="3" type="ORF">GCM10020366_38630</name>
</gene>
<dbReference type="InterPro" id="IPR036291">
    <property type="entry name" value="NAD(P)-bd_dom_sf"/>
</dbReference>